<feature type="binding site" evidence="14">
    <location>
        <position position="59"/>
    </location>
    <ligand>
        <name>ATP</name>
        <dbReference type="ChEBI" id="CHEBI:30616"/>
    </ligand>
</feature>
<gene>
    <name evidence="16" type="ORF">EV386_1911</name>
</gene>
<sequence length="350" mass="36535">MTDRVTRLYDAAEPADIAAVAEILRDGGIAALPTETVYGLAGDALDADVVGAIYAAKGRPSDNPLIVHLAGVDELLRVVRQTPPAALRLAERFWPGPLTVVLPRRPIVPDRVTAGLDTVAVRVPAHDAFRAVLRAAGTPLAAPSANRAGSPSPTTAQHVLHDLSGRIPAVLDGGPCDVGVESTVVDLTSTPPRLLRPGGVSLEELREVLGDVDVDPAVVGDLAPDRAPGAPGMKYRHYAPAAPLVVVEGTTAQAAAYVRAQGLAHPAVLCFEEEAAAFDGLDVVTYGRAGDPRSLAHGLFDALRALDRPEVSRIFARCPEADDGLNRAVRNRLLKAAAFQVVRAPEPTGG</sequence>
<keyword evidence="9 13" id="KW-0547">Nucleotide-binding</keyword>
<feature type="binding site" evidence="14">
    <location>
        <position position="182"/>
    </location>
    <ligand>
        <name>L-threonine</name>
        <dbReference type="ChEBI" id="CHEBI:57926"/>
    </ligand>
</feature>
<evidence type="ECO:0000256" key="13">
    <source>
        <dbReference type="PIRNR" id="PIRNR004930"/>
    </source>
</evidence>
<evidence type="ECO:0000256" key="11">
    <source>
        <dbReference type="ARBA" id="ARBA00029774"/>
    </source>
</evidence>
<dbReference type="SUPFAM" id="SSF55821">
    <property type="entry name" value="YrdC/RibB"/>
    <property type="match status" value="1"/>
</dbReference>
<feature type="binding site" evidence="14">
    <location>
        <position position="122"/>
    </location>
    <ligand>
        <name>L-threonine</name>
        <dbReference type="ChEBI" id="CHEBI:57926"/>
    </ligand>
</feature>
<dbReference type="AlphaFoldDB" id="A0A4Q7M4P6"/>
<dbReference type="EMBL" id="SGWX01000001">
    <property type="protein sequence ID" value="RZS61602.1"/>
    <property type="molecule type" value="Genomic_DNA"/>
</dbReference>
<keyword evidence="10 13" id="KW-0067">ATP-binding</keyword>
<feature type="binding site" evidence="14">
    <location>
        <position position="68"/>
    </location>
    <ligand>
        <name>L-threonine</name>
        <dbReference type="ChEBI" id="CHEBI:57926"/>
    </ligand>
</feature>
<proteinExistence type="inferred from homology"/>
<name>A0A4Q7M4P6_9MICO</name>
<evidence type="ECO:0000256" key="4">
    <source>
        <dbReference type="ARBA" id="ARBA00015492"/>
    </source>
</evidence>
<dbReference type="RefSeq" id="WP_242607901.1">
    <property type="nucleotide sequence ID" value="NZ_SGWX01000001.1"/>
</dbReference>
<dbReference type="PROSITE" id="PS51163">
    <property type="entry name" value="YRDC"/>
    <property type="match status" value="1"/>
</dbReference>
<protein>
    <recommendedName>
        <fullName evidence="4 13">Threonylcarbamoyl-AMP synthase</fullName>
        <shortName evidence="13">TC-AMP synthase</shortName>
        <ecNumber evidence="3 13">2.7.7.87</ecNumber>
    </recommendedName>
    <alternativeName>
        <fullName evidence="11 13">L-threonylcarbamoyladenylate synthase</fullName>
    </alternativeName>
</protein>
<dbReference type="EC" id="2.7.7.87" evidence="3 13"/>
<dbReference type="Pfam" id="PF03481">
    <property type="entry name" value="Sua5_C"/>
    <property type="match status" value="1"/>
</dbReference>
<evidence type="ECO:0000256" key="12">
    <source>
        <dbReference type="ARBA" id="ARBA00048366"/>
    </source>
</evidence>
<feature type="binding site" evidence="14">
    <location>
        <position position="142"/>
    </location>
    <ligand>
        <name>L-threonine</name>
        <dbReference type="ChEBI" id="CHEBI:57926"/>
    </ligand>
</feature>
<feature type="binding site" evidence="14">
    <location>
        <position position="144"/>
    </location>
    <ligand>
        <name>ATP</name>
        <dbReference type="ChEBI" id="CHEBI:30616"/>
    </ligand>
</feature>
<keyword evidence="7 13" id="KW-0819">tRNA processing</keyword>
<accession>A0A4Q7M4P6</accession>
<keyword evidence="8 13" id="KW-0548">Nucleotidyltransferase</keyword>
<evidence type="ECO:0000256" key="14">
    <source>
        <dbReference type="PIRSR" id="PIRSR004930-1"/>
    </source>
</evidence>
<evidence type="ECO:0000313" key="16">
    <source>
        <dbReference type="EMBL" id="RZS61602.1"/>
    </source>
</evidence>
<dbReference type="PANTHER" id="PTHR17490:SF16">
    <property type="entry name" value="THREONYLCARBAMOYL-AMP SYNTHASE"/>
    <property type="match status" value="1"/>
</dbReference>
<feature type="binding site" evidence="14">
    <location>
        <position position="152"/>
    </location>
    <ligand>
        <name>ATP</name>
        <dbReference type="ChEBI" id="CHEBI:30616"/>
    </ligand>
</feature>
<dbReference type="NCBIfam" id="TIGR00057">
    <property type="entry name" value="L-threonylcarbamoyladenylate synthase"/>
    <property type="match status" value="1"/>
</dbReference>
<dbReference type="InterPro" id="IPR038385">
    <property type="entry name" value="Sua5/YwlC_C"/>
</dbReference>
<feature type="domain" description="YrdC-like" evidence="15">
    <location>
        <begin position="14"/>
        <end position="200"/>
    </location>
</feature>
<keyword evidence="5 13" id="KW-0963">Cytoplasm</keyword>
<dbReference type="PANTHER" id="PTHR17490">
    <property type="entry name" value="SUA5"/>
    <property type="match status" value="1"/>
</dbReference>
<evidence type="ECO:0000256" key="7">
    <source>
        <dbReference type="ARBA" id="ARBA00022694"/>
    </source>
</evidence>
<dbReference type="FunFam" id="3.90.870.10:FF:000009">
    <property type="entry name" value="Threonylcarbamoyl-AMP synthase, putative"/>
    <property type="match status" value="1"/>
</dbReference>
<dbReference type="GO" id="GO:0008033">
    <property type="term" value="P:tRNA processing"/>
    <property type="evidence" value="ECO:0007669"/>
    <property type="project" value="UniProtKB-KW"/>
</dbReference>
<dbReference type="InterPro" id="IPR006070">
    <property type="entry name" value="Sua5-like_dom"/>
</dbReference>
<evidence type="ECO:0000256" key="9">
    <source>
        <dbReference type="ARBA" id="ARBA00022741"/>
    </source>
</evidence>
<feature type="binding site" evidence="14">
    <location>
        <position position="63"/>
    </location>
    <ligand>
        <name>ATP</name>
        <dbReference type="ChEBI" id="CHEBI:30616"/>
    </ligand>
</feature>
<dbReference type="InterPro" id="IPR017945">
    <property type="entry name" value="DHBP_synth_RibB-like_a/b_dom"/>
</dbReference>
<evidence type="ECO:0000256" key="6">
    <source>
        <dbReference type="ARBA" id="ARBA00022679"/>
    </source>
</evidence>
<dbReference type="InterPro" id="IPR005145">
    <property type="entry name" value="Sua5_C"/>
</dbReference>
<evidence type="ECO:0000256" key="10">
    <source>
        <dbReference type="ARBA" id="ARBA00022840"/>
    </source>
</evidence>
<dbReference type="InterPro" id="IPR010923">
    <property type="entry name" value="T(6)A37_SUA5"/>
</dbReference>
<dbReference type="InterPro" id="IPR050156">
    <property type="entry name" value="TC-AMP_synthase_SUA5"/>
</dbReference>
<evidence type="ECO:0000256" key="8">
    <source>
        <dbReference type="ARBA" id="ARBA00022695"/>
    </source>
</evidence>
<evidence type="ECO:0000313" key="17">
    <source>
        <dbReference type="Proteomes" id="UP000293852"/>
    </source>
</evidence>
<feature type="binding site" evidence="14">
    <location>
        <position position="238"/>
    </location>
    <ligand>
        <name>ATP</name>
        <dbReference type="ChEBI" id="CHEBI:30616"/>
    </ligand>
</feature>
<dbReference type="Pfam" id="PF01300">
    <property type="entry name" value="Sua5_yciO_yrdC"/>
    <property type="match status" value="1"/>
</dbReference>
<evidence type="ECO:0000256" key="2">
    <source>
        <dbReference type="ARBA" id="ARBA00007663"/>
    </source>
</evidence>
<comment type="catalytic activity">
    <reaction evidence="12 13">
        <text>L-threonine + hydrogencarbonate + ATP = L-threonylcarbamoyladenylate + diphosphate + H2O</text>
        <dbReference type="Rhea" id="RHEA:36407"/>
        <dbReference type="ChEBI" id="CHEBI:15377"/>
        <dbReference type="ChEBI" id="CHEBI:17544"/>
        <dbReference type="ChEBI" id="CHEBI:30616"/>
        <dbReference type="ChEBI" id="CHEBI:33019"/>
        <dbReference type="ChEBI" id="CHEBI:57926"/>
        <dbReference type="ChEBI" id="CHEBI:73682"/>
        <dbReference type="EC" id="2.7.7.87"/>
    </reaction>
</comment>
<reference evidence="16 17" key="1">
    <citation type="submission" date="2019-02" db="EMBL/GenBank/DDBJ databases">
        <title>Sequencing the genomes of 1000 actinobacteria strains.</title>
        <authorList>
            <person name="Klenk H.-P."/>
        </authorList>
    </citation>
    <scope>NUCLEOTIDE SEQUENCE [LARGE SCALE GENOMIC DNA]</scope>
    <source>
        <strain evidence="16 17">DSM 16932</strain>
    </source>
</reference>
<dbReference type="GO" id="GO:0003725">
    <property type="term" value="F:double-stranded RNA binding"/>
    <property type="evidence" value="ECO:0007669"/>
    <property type="project" value="UniProtKB-UniRule"/>
</dbReference>
<evidence type="ECO:0000256" key="1">
    <source>
        <dbReference type="ARBA" id="ARBA00004496"/>
    </source>
</evidence>
<evidence type="ECO:0000256" key="3">
    <source>
        <dbReference type="ARBA" id="ARBA00012584"/>
    </source>
</evidence>
<feature type="binding site" evidence="14">
    <location>
        <position position="118"/>
    </location>
    <ligand>
        <name>ATP</name>
        <dbReference type="ChEBI" id="CHEBI:30616"/>
    </ligand>
</feature>
<dbReference type="GO" id="GO:0000049">
    <property type="term" value="F:tRNA binding"/>
    <property type="evidence" value="ECO:0007669"/>
    <property type="project" value="TreeGrafter"/>
</dbReference>
<keyword evidence="6 13" id="KW-0808">Transferase</keyword>
<dbReference type="Gene3D" id="3.90.870.10">
    <property type="entry name" value="DHBP synthase"/>
    <property type="match status" value="1"/>
</dbReference>
<dbReference type="GO" id="GO:0005737">
    <property type="term" value="C:cytoplasm"/>
    <property type="evidence" value="ECO:0007669"/>
    <property type="project" value="UniProtKB-SubCell"/>
</dbReference>
<comment type="subcellular location">
    <subcellularLocation>
        <location evidence="1 13">Cytoplasm</location>
    </subcellularLocation>
</comment>
<dbReference type="Proteomes" id="UP000293852">
    <property type="component" value="Unassembled WGS sequence"/>
</dbReference>
<feature type="binding site" evidence="14">
    <location>
        <position position="36"/>
    </location>
    <ligand>
        <name>L-threonine</name>
        <dbReference type="ChEBI" id="CHEBI:57926"/>
    </ligand>
</feature>
<organism evidence="16 17">
    <name type="scientific">Xylanimonas ulmi</name>
    <dbReference type="NCBI Taxonomy" id="228973"/>
    <lineage>
        <taxon>Bacteria</taxon>
        <taxon>Bacillati</taxon>
        <taxon>Actinomycetota</taxon>
        <taxon>Actinomycetes</taxon>
        <taxon>Micrococcales</taxon>
        <taxon>Promicromonosporaceae</taxon>
        <taxon>Xylanimonas</taxon>
    </lineage>
</organism>
<comment type="similarity">
    <text evidence="2 13">Belongs to the SUA5 family.</text>
</comment>
<dbReference type="GO" id="GO:0061710">
    <property type="term" value="F:L-threonylcarbamoyladenylate synthase"/>
    <property type="evidence" value="ECO:0007669"/>
    <property type="project" value="UniProtKB-EC"/>
</dbReference>
<dbReference type="Gene3D" id="3.40.50.11030">
    <property type="entry name" value="Threonylcarbamoyl-AMP synthase, C-terminal domain"/>
    <property type="match status" value="1"/>
</dbReference>
<keyword evidence="17" id="KW-1185">Reference proteome</keyword>
<comment type="function">
    <text evidence="13">Required for the formation of a threonylcarbamoyl group on adenosine at position 37 (t(6)A37) in tRNAs that read codons beginning with adenine.</text>
</comment>
<evidence type="ECO:0000256" key="5">
    <source>
        <dbReference type="ARBA" id="ARBA00022490"/>
    </source>
</evidence>
<feature type="binding site" evidence="14">
    <location>
        <position position="196"/>
    </location>
    <ligand>
        <name>ATP</name>
        <dbReference type="ChEBI" id="CHEBI:30616"/>
    </ligand>
</feature>
<dbReference type="PIRSF" id="PIRSF004930">
    <property type="entry name" value="Tln_factor_SUA5"/>
    <property type="match status" value="1"/>
</dbReference>
<dbReference type="GO" id="GO:0005524">
    <property type="term" value="F:ATP binding"/>
    <property type="evidence" value="ECO:0007669"/>
    <property type="project" value="UniProtKB-UniRule"/>
</dbReference>
<evidence type="ECO:0000259" key="15">
    <source>
        <dbReference type="PROSITE" id="PS51163"/>
    </source>
</evidence>
<comment type="caution">
    <text evidence="16">The sequence shown here is derived from an EMBL/GenBank/DDBJ whole genome shotgun (WGS) entry which is preliminary data.</text>
</comment>
<dbReference type="GO" id="GO:0006450">
    <property type="term" value="P:regulation of translational fidelity"/>
    <property type="evidence" value="ECO:0007669"/>
    <property type="project" value="TreeGrafter"/>
</dbReference>